<evidence type="ECO:0000313" key="2">
    <source>
        <dbReference type="Proteomes" id="UP000324222"/>
    </source>
</evidence>
<comment type="caution">
    <text evidence="1">The sequence shown here is derived from an EMBL/GenBank/DDBJ whole genome shotgun (WGS) entry which is preliminary data.</text>
</comment>
<gene>
    <name evidence="1" type="ORF">E2C01_009358</name>
</gene>
<evidence type="ECO:0000313" key="1">
    <source>
        <dbReference type="EMBL" id="MPC16530.1"/>
    </source>
</evidence>
<reference evidence="1 2" key="1">
    <citation type="submission" date="2019-05" db="EMBL/GenBank/DDBJ databases">
        <title>Another draft genome of Portunus trituberculatus and its Hox gene families provides insights of decapod evolution.</title>
        <authorList>
            <person name="Jeong J.-H."/>
            <person name="Song I."/>
            <person name="Kim S."/>
            <person name="Choi T."/>
            <person name="Kim D."/>
            <person name="Ryu S."/>
            <person name="Kim W."/>
        </authorList>
    </citation>
    <scope>NUCLEOTIDE SEQUENCE [LARGE SCALE GENOMIC DNA]</scope>
    <source>
        <tissue evidence="1">Muscle</tissue>
    </source>
</reference>
<name>A0A5B7D4E7_PORTR</name>
<proteinExistence type="predicted"/>
<dbReference type="EMBL" id="VSRR010000514">
    <property type="protein sequence ID" value="MPC16530.1"/>
    <property type="molecule type" value="Genomic_DNA"/>
</dbReference>
<organism evidence="1 2">
    <name type="scientific">Portunus trituberculatus</name>
    <name type="common">Swimming crab</name>
    <name type="synonym">Neptunus trituberculatus</name>
    <dbReference type="NCBI Taxonomy" id="210409"/>
    <lineage>
        <taxon>Eukaryota</taxon>
        <taxon>Metazoa</taxon>
        <taxon>Ecdysozoa</taxon>
        <taxon>Arthropoda</taxon>
        <taxon>Crustacea</taxon>
        <taxon>Multicrustacea</taxon>
        <taxon>Malacostraca</taxon>
        <taxon>Eumalacostraca</taxon>
        <taxon>Eucarida</taxon>
        <taxon>Decapoda</taxon>
        <taxon>Pleocyemata</taxon>
        <taxon>Brachyura</taxon>
        <taxon>Eubrachyura</taxon>
        <taxon>Portunoidea</taxon>
        <taxon>Portunidae</taxon>
        <taxon>Portuninae</taxon>
        <taxon>Portunus</taxon>
    </lineage>
</organism>
<sequence length="73" mass="8119">MEGAQTQLWLRAPQSLQELLVATNPPPMQHLWPHGQQSSLTWSSNLASHHTLADQVTLVKCPVPVQGIRTDQN</sequence>
<dbReference type="AlphaFoldDB" id="A0A5B7D4E7"/>
<protein>
    <submittedName>
        <fullName evidence="1">Uncharacterized protein</fullName>
    </submittedName>
</protein>
<keyword evidence="2" id="KW-1185">Reference proteome</keyword>
<accession>A0A5B7D4E7</accession>
<dbReference type="Proteomes" id="UP000324222">
    <property type="component" value="Unassembled WGS sequence"/>
</dbReference>